<protein>
    <submittedName>
        <fullName evidence="2">PD-(D/E)XK nuclease family protein</fullName>
    </submittedName>
</protein>
<dbReference type="InterPro" id="IPR027417">
    <property type="entry name" value="P-loop_NTPase"/>
</dbReference>
<dbReference type="Pfam" id="PF12705">
    <property type="entry name" value="PDDEXK_1"/>
    <property type="match status" value="1"/>
</dbReference>
<evidence type="ECO:0000313" key="5">
    <source>
        <dbReference type="Proteomes" id="UP001138708"/>
    </source>
</evidence>
<dbReference type="AlphaFoldDB" id="A0A9X9WMV7"/>
<organism evidence="2 5">
    <name type="scientific">Neoroseomonas oryzicola</name>
    <dbReference type="NCBI Taxonomy" id="535904"/>
    <lineage>
        <taxon>Bacteria</taxon>
        <taxon>Pseudomonadati</taxon>
        <taxon>Pseudomonadota</taxon>
        <taxon>Alphaproteobacteria</taxon>
        <taxon>Acetobacterales</taxon>
        <taxon>Acetobacteraceae</taxon>
        <taxon>Neoroseomonas</taxon>
    </lineage>
</organism>
<evidence type="ECO:0000313" key="4">
    <source>
        <dbReference type="Proteomes" id="UP000746741"/>
    </source>
</evidence>
<dbReference type="Proteomes" id="UP001138708">
    <property type="component" value="Unassembled WGS sequence"/>
</dbReference>
<proteinExistence type="predicted"/>
<evidence type="ECO:0000313" key="3">
    <source>
        <dbReference type="EMBL" id="NKE20166.1"/>
    </source>
</evidence>
<feature type="domain" description="PD-(D/E)XK endonuclease-like" evidence="1">
    <location>
        <begin position="518"/>
        <end position="782"/>
    </location>
</feature>
<reference evidence="3 4" key="2">
    <citation type="submission" date="2020-02" db="EMBL/GenBank/DDBJ databases">
        <authorList>
            <person name="Sun Q."/>
            <person name="Inoue M."/>
        </authorList>
    </citation>
    <scope>NUCLEOTIDE SEQUENCE [LARGE SCALE GENOMIC DNA]</scope>
    <source>
        <strain evidence="3 4">KCTC 22478</strain>
    </source>
</reference>
<comment type="caution">
    <text evidence="2">The sequence shown here is derived from an EMBL/GenBank/DDBJ whole genome shotgun (WGS) entry which is preliminary data.</text>
</comment>
<dbReference type="EMBL" id="JAAEDK010000060">
    <property type="protein sequence ID" value="MBR0661667.1"/>
    <property type="molecule type" value="Genomic_DNA"/>
</dbReference>
<evidence type="ECO:0000313" key="2">
    <source>
        <dbReference type="EMBL" id="MBR0661667.1"/>
    </source>
</evidence>
<dbReference type="InterPro" id="IPR038726">
    <property type="entry name" value="PDDEXK_AddAB-type"/>
</dbReference>
<dbReference type="Gene3D" id="3.90.320.10">
    <property type="match status" value="1"/>
</dbReference>
<dbReference type="SUPFAM" id="SSF52980">
    <property type="entry name" value="Restriction endonuclease-like"/>
    <property type="match status" value="1"/>
</dbReference>
<reference evidence="2" key="3">
    <citation type="journal article" date="2021" name="Syst. Appl. Microbiol.">
        <title>Roseomonas hellenica sp. nov., isolated from roots of wild-growing Alkanna tinctoria.</title>
        <authorList>
            <person name="Rat A."/>
            <person name="Naranjo H.D."/>
            <person name="Lebbe L."/>
            <person name="Cnockaert M."/>
            <person name="Krigas N."/>
            <person name="Grigoriadou K."/>
            <person name="Maloupa E."/>
            <person name="Willems A."/>
        </authorList>
    </citation>
    <scope>NUCLEOTIDE SEQUENCE</scope>
    <source>
        <strain evidence="2">LMG 31161</strain>
    </source>
</reference>
<dbReference type="Proteomes" id="UP000746741">
    <property type="component" value="Unassembled WGS sequence"/>
</dbReference>
<name>A0A9X9WMV7_9PROT</name>
<sequence>MPNSDLGDLTAIRDLPGFRRSVVASLRRAWRADLNLAANADRHPRIAAMAQIEAQVVARLPPGQARPRDLVTAALSRIRHAPATVGAVEFRRLPDLDPCWRPLARALAEFRPGVPVIWNAGSFEVPDWVRETESIEIEAKREPAGEVLTFACGGPRHEIVEALRWARKTLAAGSVGPHRVAIAAASTAPYDDMMAALAEESGLDVHFAQGRPALLTADGQTAAALADILLRGLTQERVRRLVARLKRARSPRKDLPEDWYRALEPDATLSTPERWALALDGDERKPIRDVLLPLVTTFARGPEAADEAGQLLDGPAAELWRRALRRADAAALDRELASLRVTDDTDPGKSILWAPASTLAAIPRPHVWLLGLNARSWPRASHEDPLLPDHILRGLRPQETSITQADRVSFEAIRDSGAAVIARSFSRREADGRKLGRSPLISGEPALELRRTRIPDHAMSWPDRMLARPDDFRATLEAQAAQACWDDWRNEGAITAHDGRLSVTDHPAVVRALGRVQSATSLTTLIRNPIGFTWRYALGMRAPQPDEEPLGLDARAFGDLVHGMLEEAVLRLEAGPGLGRATDADVLAAISASTEDVAKRWQTAHPVPPARVWEHQLEHASDTARAALLFPLTRLPGQRVFVEVPFGGGQDADRPFPRGRTLAASRPLPWAPDANVPVPGTTLVVGGRIDRLDLSGSGDQARVIDYKTGRRKPDVQLNGGRELQRCLYAYAVGALLSGPPKVESGLLHSRDDAGFDTLAAPEEALAKLSGVLAAAAAGLRAGLCLPGVAAGTSGAKSEQYERDDLAFAHPAVPGTTLARKKTAARAQLDSNVVAFWEEP</sequence>
<keyword evidence="4" id="KW-1185">Reference proteome</keyword>
<reference evidence="2" key="1">
    <citation type="submission" date="2020-01" db="EMBL/GenBank/DDBJ databases">
        <authorList>
            <person name="Rat A."/>
        </authorList>
    </citation>
    <scope>NUCLEOTIDE SEQUENCE</scope>
    <source>
        <strain evidence="2">LMG 31161</strain>
    </source>
</reference>
<accession>A0A9X9WMV7</accession>
<evidence type="ECO:0000259" key="1">
    <source>
        <dbReference type="Pfam" id="PF12705"/>
    </source>
</evidence>
<dbReference type="InterPro" id="IPR011604">
    <property type="entry name" value="PDDEXK-like_dom_sf"/>
</dbReference>
<dbReference type="EMBL" id="JAAVUP010000021">
    <property type="protein sequence ID" value="NKE20166.1"/>
    <property type="molecule type" value="Genomic_DNA"/>
</dbReference>
<gene>
    <name evidence="3" type="ORF">GWK15_24640</name>
    <name evidence="2" type="ORF">GXW75_20600</name>
</gene>
<dbReference type="InterPro" id="IPR011335">
    <property type="entry name" value="Restrct_endonuc-II-like"/>
</dbReference>
<dbReference type="SUPFAM" id="SSF52540">
    <property type="entry name" value="P-loop containing nucleoside triphosphate hydrolases"/>
    <property type="match status" value="1"/>
</dbReference>